<dbReference type="RefSeq" id="WP_091830048.1">
    <property type="nucleotide sequence ID" value="NZ_FOAN01000001.1"/>
</dbReference>
<keyword evidence="2" id="KW-0472">Membrane</keyword>
<dbReference type="InterPro" id="IPR002656">
    <property type="entry name" value="Acyl_transf_3_dom"/>
</dbReference>
<feature type="transmembrane region" description="Helical" evidence="2">
    <location>
        <begin position="224"/>
        <end position="243"/>
    </location>
</feature>
<dbReference type="PANTHER" id="PTHR23028">
    <property type="entry name" value="ACETYLTRANSFERASE"/>
    <property type="match status" value="1"/>
</dbReference>
<protein>
    <submittedName>
        <fullName evidence="4">Peptidoglycan/LPS O-acetylase OafA/YrhL, contains acyltransferase and SGNH-hydrolase domains</fullName>
    </submittedName>
</protein>
<evidence type="ECO:0000256" key="1">
    <source>
        <dbReference type="SAM" id="MobiDB-lite"/>
    </source>
</evidence>
<proteinExistence type="predicted"/>
<dbReference type="GO" id="GO:0016020">
    <property type="term" value="C:membrane"/>
    <property type="evidence" value="ECO:0007669"/>
    <property type="project" value="TreeGrafter"/>
</dbReference>
<feature type="transmembrane region" description="Helical" evidence="2">
    <location>
        <begin position="12"/>
        <end position="31"/>
    </location>
</feature>
<feature type="transmembrane region" description="Helical" evidence="2">
    <location>
        <begin position="197"/>
        <end position="217"/>
    </location>
</feature>
<feature type="transmembrane region" description="Helical" evidence="2">
    <location>
        <begin position="255"/>
        <end position="272"/>
    </location>
</feature>
<feature type="transmembrane region" description="Helical" evidence="2">
    <location>
        <begin position="144"/>
        <end position="164"/>
    </location>
</feature>
<feature type="transmembrane region" description="Helical" evidence="2">
    <location>
        <begin position="171"/>
        <end position="191"/>
    </location>
</feature>
<name>A0A1H7I5H4_9HYPH</name>
<dbReference type="GO" id="GO:0016747">
    <property type="term" value="F:acyltransferase activity, transferring groups other than amino-acyl groups"/>
    <property type="evidence" value="ECO:0007669"/>
    <property type="project" value="InterPro"/>
</dbReference>
<evidence type="ECO:0000313" key="4">
    <source>
        <dbReference type="EMBL" id="SEK57823.1"/>
    </source>
</evidence>
<dbReference type="InterPro" id="IPR050879">
    <property type="entry name" value="Acyltransferase_3"/>
</dbReference>
<evidence type="ECO:0000313" key="5">
    <source>
        <dbReference type="Proteomes" id="UP000199664"/>
    </source>
</evidence>
<dbReference type="EMBL" id="FOAN01000001">
    <property type="protein sequence ID" value="SEK57823.1"/>
    <property type="molecule type" value="Genomic_DNA"/>
</dbReference>
<keyword evidence="2" id="KW-1133">Transmembrane helix</keyword>
<keyword evidence="2" id="KW-0812">Transmembrane</keyword>
<evidence type="ECO:0000256" key="2">
    <source>
        <dbReference type="SAM" id="Phobius"/>
    </source>
</evidence>
<accession>A0A1H7I5H4</accession>
<dbReference type="Pfam" id="PF01757">
    <property type="entry name" value="Acyl_transf_3"/>
    <property type="match status" value="1"/>
</dbReference>
<feature type="region of interest" description="Disordered" evidence="1">
    <location>
        <begin position="355"/>
        <end position="380"/>
    </location>
</feature>
<dbReference type="Proteomes" id="UP000199664">
    <property type="component" value="Unassembled WGS sequence"/>
</dbReference>
<keyword evidence="5" id="KW-1185">Reference proteome</keyword>
<feature type="domain" description="Acyltransferase 3" evidence="3">
    <location>
        <begin position="12"/>
        <end position="342"/>
    </location>
</feature>
<dbReference type="PANTHER" id="PTHR23028:SF53">
    <property type="entry name" value="ACYL_TRANSF_3 DOMAIN-CONTAINING PROTEIN"/>
    <property type="match status" value="1"/>
</dbReference>
<dbReference type="GO" id="GO:0000271">
    <property type="term" value="P:polysaccharide biosynthetic process"/>
    <property type="evidence" value="ECO:0007669"/>
    <property type="project" value="TreeGrafter"/>
</dbReference>
<keyword evidence="4" id="KW-0012">Acyltransferase</keyword>
<feature type="transmembrane region" description="Helical" evidence="2">
    <location>
        <begin position="325"/>
        <end position="345"/>
    </location>
</feature>
<feature type="transmembrane region" description="Helical" evidence="2">
    <location>
        <begin position="90"/>
        <end position="111"/>
    </location>
</feature>
<keyword evidence="4" id="KW-0808">Transferase</keyword>
<keyword evidence="4" id="KW-0378">Hydrolase</keyword>
<feature type="transmembrane region" description="Helical" evidence="2">
    <location>
        <begin position="284"/>
        <end position="305"/>
    </location>
</feature>
<organism evidence="4 5">
    <name type="scientific">Bosea lupini</name>
    <dbReference type="NCBI Taxonomy" id="1036779"/>
    <lineage>
        <taxon>Bacteria</taxon>
        <taxon>Pseudomonadati</taxon>
        <taxon>Pseudomonadota</taxon>
        <taxon>Alphaproteobacteria</taxon>
        <taxon>Hyphomicrobiales</taxon>
        <taxon>Boseaceae</taxon>
        <taxon>Bosea</taxon>
    </lineage>
</organism>
<evidence type="ECO:0000259" key="3">
    <source>
        <dbReference type="Pfam" id="PF01757"/>
    </source>
</evidence>
<dbReference type="GO" id="GO:0016787">
    <property type="term" value="F:hydrolase activity"/>
    <property type="evidence" value="ECO:0007669"/>
    <property type="project" value="UniProtKB-KW"/>
</dbReference>
<feature type="transmembrane region" description="Helical" evidence="2">
    <location>
        <begin position="51"/>
        <end position="70"/>
    </location>
</feature>
<sequence>MTGKTGEARQNQAIQVLRGVAALLVVIGHAIHETQAMGSALGRAPLDGSLLRWSTGVDIFFVISGFIMVYSSTQLFERPGGWRSFLWRRFVRIVPLYWLLTTLLLLGALVAPRLLNVPIDDWRHVLASYLFIPSLRAPGEIRPVMALGWTLNLEMFFYVLFACTLALPMRLAVPVLTAILAVLAGVGLAFEPTQVQLAFWTQSIILEFAFGCLLALAYLGGLRLGAPTALVLACAGMAGLVQWPALADQQWPDALRWGVPALMIVSAAALHRGASAARGRPSRLLGVAVLLGNASYSLYLVHPFVLRPLRNLWTQAIGDALPLTAYVVVATAASCVTALLLYRYAEQPLLRAMRSRRPEGAGEREARSPLPAQRSLRTTT</sequence>
<dbReference type="AlphaFoldDB" id="A0A1H7I5H4"/>
<feature type="compositionally biased region" description="Basic and acidic residues" evidence="1">
    <location>
        <begin position="356"/>
        <end position="367"/>
    </location>
</feature>
<gene>
    <name evidence="4" type="ORF">SAMN04515666_101871</name>
</gene>
<reference evidence="5" key="1">
    <citation type="submission" date="2016-10" db="EMBL/GenBank/DDBJ databases">
        <authorList>
            <person name="Varghese N."/>
            <person name="Submissions S."/>
        </authorList>
    </citation>
    <scope>NUCLEOTIDE SEQUENCE [LARGE SCALE GENOMIC DNA]</scope>
    <source>
        <strain evidence="5">LMG 26383,CCUG 61248,R- 45681</strain>
    </source>
</reference>
<dbReference type="STRING" id="1036779.SAMN04515666_101871"/>
<dbReference type="OrthoDB" id="9767863at2"/>